<dbReference type="AlphaFoldDB" id="A0A1T0AAU4"/>
<dbReference type="Proteomes" id="UP000255279">
    <property type="component" value="Unassembled WGS sequence"/>
</dbReference>
<dbReference type="EMBL" id="UGQE01000004">
    <property type="protein sequence ID" value="STZ14138.1"/>
    <property type="molecule type" value="Genomic_DNA"/>
</dbReference>
<reference evidence="3 5" key="2">
    <citation type="submission" date="2018-06" db="EMBL/GenBank/DDBJ databases">
        <authorList>
            <consortium name="Pathogen Informatics"/>
            <person name="Doyle S."/>
        </authorList>
    </citation>
    <scope>NUCLEOTIDE SEQUENCE [LARGE SCALE GENOMIC DNA]</scope>
    <source>
        <strain evidence="3 5">NCTC10293</strain>
    </source>
</reference>
<dbReference type="NCBIfam" id="NF047330">
    <property type="entry name" value="MCR_0457_fam"/>
    <property type="match status" value="1"/>
</dbReference>
<reference evidence="2 4" key="1">
    <citation type="submission" date="2017-02" db="EMBL/GenBank/DDBJ databases">
        <title>Draft genome sequence of Moraxella caviae CCUG 355 type strain.</title>
        <authorList>
            <person name="Engstrom-Jakobsson H."/>
            <person name="Salva-Serra F."/>
            <person name="Thorell K."/>
            <person name="Gonzales-Siles L."/>
            <person name="Karlsson R."/>
            <person name="Boulund F."/>
            <person name="Engstrand L."/>
            <person name="Moore E."/>
        </authorList>
    </citation>
    <scope>NUCLEOTIDE SEQUENCE [LARGE SCALE GENOMIC DNA]</scope>
    <source>
        <strain evidence="2 4">CCUG 355</strain>
    </source>
</reference>
<feature type="domain" description="DUF7944" evidence="1">
    <location>
        <begin position="70"/>
        <end position="152"/>
    </location>
</feature>
<proteinExistence type="predicted"/>
<dbReference type="EMBL" id="MUXU01000010">
    <property type="protein sequence ID" value="OOR92823.1"/>
    <property type="molecule type" value="Genomic_DNA"/>
</dbReference>
<evidence type="ECO:0000313" key="5">
    <source>
        <dbReference type="Proteomes" id="UP000255279"/>
    </source>
</evidence>
<dbReference type="Proteomes" id="UP000190435">
    <property type="component" value="Unassembled WGS sequence"/>
</dbReference>
<accession>A0A1T0AAU4</accession>
<protein>
    <recommendedName>
        <fullName evidence="1">DUF7944 domain-containing protein</fullName>
    </recommendedName>
</protein>
<name>A0A1T0AAU4_9GAMM</name>
<evidence type="ECO:0000313" key="2">
    <source>
        <dbReference type="EMBL" id="OOR92823.1"/>
    </source>
</evidence>
<dbReference type="InterPro" id="IPR057704">
    <property type="entry name" value="DUF7944"/>
</dbReference>
<evidence type="ECO:0000259" key="1">
    <source>
        <dbReference type="Pfam" id="PF25642"/>
    </source>
</evidence>
<evidence type="ECO:0000313" key="4">
    <source>
        <dbReference type="Proteomes" id="UP000190435"/>
    </source>
</evidence>
<dbReference type="OrthoDB" id="6650141at2"/>
<keyword evidence="4" id="KW-1185">Reference proteome</keyword>
<gene>
    <name evidence="2" type="ORF">B0181_01435</name>
    <name evidence="3" type="ORF">NCTC10293_01728</name>
</gene>
<organism evidence="2 4">
    <name type="scientific">Moraxella caviae</name>
    <dbReference type="NCBI Taxonomy" id="34060"/>
    <lineage>
        <taxon>Bacteria</taxon>
        <taxon>Pseudomonadati</taxon>
        <taxon>Pseudomonadota</taxon>
        <taxon>Gammaproteobacteria</taxon>
        <taxon>Moraxellales</taxon>
        <taxon>Moraxellaceae</taxon>
        <taxon>Moraxella</taxon>
    </lineage>
</organism>
<sequence>MTLFAFSLSAPFTQTKTHAPHTASHSFSCAKFWLMLCAVLMTLASAEAQATPRFIKATGTSNHAALSVSKYEAALIQVLGEICPSMLGSNERVQFAHAYNRQLRAFIPTSADPHETLRLLSSEPEYRATLHNVRAWTASYPRHENQALCREFAQMYL</sequence>
<evidence type="ECO:0000313" key="3">
    <source>
        <dbReference type="EMBL" id="STZ14138.1"/>
    </source>
</evidence>
<dbReference type="Pfam" id="PF25642">
    <property type="entry name" value="DUF7944"/>
    <property type="match status" value="1"/>
</dbReference>
<dbReference type="RefSeq" id="WP_078275716.1">
    <property type="nucleotide sequence ID" value="NZ_CAACXO010000005.1"/>
</dbReference>